<evidence type="ECO:0000256" key="10">
    <source>
        <dbReference type="ARBA" id="ARBA00022989"/>
    </source>
</evidence>
<dbReference type="GO" id="GO:0043093">
    <property type="term" value="P:FtsZ-dependent cytokinesis"/>
    <property type="evidence" value="ECO:0007669"/>
    <property type="project" value="UniProtKB-UniRule"/>
</dbReference>
<comment type="subcellular location">
    <subcellularLocation>
        <location evidence="16">Cell inner membrane</location>
        <topology evidence="16">Multi-pass membrane protein</topology>
    </subcellularLocation>
    <subcellularLocation>
        <location evidence="1">Cell membrane</location>
        <topology evidence="1">Multi-pass membrane protein</topology>
    </subcellularLocation>
    <text evidence="16">Localizes to the division septum.</text>
</comment>
<sequence length="399" mass="43783">MMTSATSINAIPLSQRIDWPLLCLWFALMSVGLIMVASASVSFAALTYNDAWFFAKRHAVYMLMGICLAGFVVCVPMSVWQKYAGHFLLFTIFLLVIVLIPGIGKKVNGSQRWFSLGVISIQVSEIAKFCAVVFFASFFARRYQELHFGWQGFLKPLMVVGVFVGLLLLEPDFGSSVVLSATVFAMMFIAGVRMLHFLLLIVIGVGGLAAVAVLSPYRMQRLITFLDPWADQFNTGYQLTQSLIGFGRGEWFGLGLGNSLQKLFFLPEAHTDFIFAIIAEEFGLVGAVLLLGLFAALIMRIFNVAKQNLAAGKMFAALATFGVAILFSFQVFINMGVSSGLLPTKGLTLPFISYGGSSLLICCVLMAFVMRVQWELAGYVPEVPEPTKVPRTRLMEAGV</sequence>
<comment type="similarity">
    <text evidence="14 16">Belongs to the SEDS family. FtsW subfamily.</text>
</comment>
<evidence type="ECO:0000256" key="6">
    <source>
        <dbReference type="ARBA" id="ARBA00022679"/>
    </source>
</evidence>
<keyword evidence="16" id="KW-0997">Cell inner membrane</keyword>
<dbReference type="EMBL" id="NHNI01000003">
    <property type="protein sequence ID" value="OZY83925.1"/>
    <property type="molecule type" value="Genomic_DNA"/>
</dbReference>
<keyword evidence="11 16" id="KW-0472">Membrane</keyword>
<dbReference type="GO" id="GO:0005886">
    <property type="term" value="C:plasma membrane"/>
    <property type="evidence" value="ECO:0007669"/>
    <property type="project" value="UniProtKB-SubCell"/>
</dbReference>
<keyword evidence="6 16" id="KW-0808">Transferase</keyword>
<evidence type="ECO:0000256" key="5">
    <source>
        <dbReference type="ARBA" id="ARBA00022676"/>
    </source>
</evidence>
<feature type="transmembrane region" description="Helical" evidence="16">
    <location>
        <begin position="347"/>
        <end position="369"/>
    </location>
</feature>
<dbReference type="STRING" id="1209072.GCA_000766945_01286"/>
<comment type="function">
    <text evidence="16">Peptidoglycan polymerase that is essential for cell division.</text>
</comment>
<protein>
    <recommendedName>
        <fullName evidence="16">Probable peptidoglycan glycosyltransferase FtsW</fullName>
        <shortName evidence="16">PGT</shortName>
        <ecNumber evidence="16">2.4.99.28</ecNumber>
    </recommendedName>
    <alternativeName>
        <fullName evidence="16">Cell division protein FtsW</fullName>
    </alternativeName>
    <alternativeName>
        <fullName evidence="16">Cell wall polymerase</fullName>
    </alternativeName>
    <alternativeName>
        <fullName evidence="16">Peptidoglycan polymerase</fullName>
        <shortName evidence="16">PG polymerase</shortName>
    </alternativeName>
</protein>
<keyword evidence="4 16" id="KW-0132">Cell division</keyword>
<feature type="transmembrane region" description="Helical" evidence="16">
    <location>
        <begin position="175"/>
        <end position="192"/>
    </location>
</feature>
<feature type="transmembrane region" description="Helical" evidence="16">
    <location>
        <begin position="197"/>
        <end position="217"/>
    </location>
</feature>
<dbReference type="InterPro" id="IPR018365">
    <property type="entry name" value="Cell_cycle_FtsW-rel_CS"/>
</dbReference>
<accession>A0A266Q255</accession>
<dbReference type="HAMAP" id="MF_00913">
    <property type="entry name" value="PGT_FtsW_proteobact"/>
    <property type="match status" value="1"/>
</dbReference>
<reference evidence="18" key="1">
    <citation type="submission" date="2017-05" db="EMBL/GenBank/DDBJ databases">
        <authorList>
            <person name="Barney B.M."/>
        </authorList>
    </citation>
    <scope>NUCLEOTIDE SEQUENCE [LARGE SCALE GENOMIC DNA]</scope>
    <source>
        <strain evidence="18">PSBB022</strain>
    </source>
</reference>
<proteinExistence type="inferred from homology"/>
<keyword evidence="7 16" id="KW-0812">Transmembrane</keyword>
<evidence type="ECO:0000256" key="16">
    <source>
        <dbReference type="HAMAP-Rule" id="MF_00913"/>
    </source>
</evidence>
<feature type="transmembrane region" description="Helical" evidence="16">
    <location>
        <begin position="58"/>
        <end position="80"/>
    </location>
</feature>
<feature type="transmembrane region" description="Helical" evidence="16">
    <location>
        <begin position="21"/>
        <end position="46"/>
    </location>
</feature>
<feature type="transmembrane region" description="Helical" evidence="16">
    <location>
        <begin position="152"/>
        <end position="169"/>
    </location>
</feature>
<dbReference type="GO" id="GO:0032153">
    <property type="term" value="C:cell division site"/>
    <property type="evidence" value="ECO:0007669"/>
    <property type="project" value="UniProtKB-UniRule"/>
</dbReference>
<dbReference type="AlphaFoldDB" id="A0A266Q255"/>
<dbReference type="InterPro" id="IPR013437">
    <property type="entry name" value="FtsW"/>
</dbReference>
<comment type="caution">
    <text evidence="17">The sequence shown here is derived from an EMBL/GenBank/DDBJ whole genome shotgun (WGS) entry which is preliminary data.</text>
</comment>
<keyword evidence="18" id="KW-1185">Reference proteome</keyword>
<keyword evidence="12 16" id="KW-0131">Cell cycle</keyword>
<dbReference type="EC" id="2.4.99.28" evidence="16"/>
<dbReference type="Proteomes" id="UP000216101">
    <property type="component" value="Unassembled WGS sequence"/>
</dbReference>
<evidence type="ECO:0000256" key="12">
    <source>
        <dbReference type="ARBA" id="ARBA00023306"/>
    </source>
</evidence>
<feature type="transmembrane region" description="Helical" evidence="16">
    <location>
        <begin position="116"/>
        <end position="140"/>
    </location>
</feature>
<evidence type="ECO:0000256" key="13">
    <source>
        <dbReference type="ARBA" id="ARBA00023316"/>
    </source>
</evidence>
<dbReference type="GO" id="GO:0015648">
    <property type="term" value="F:lipid-linked peptidoglycan transporter activity"/>
    <property type="evidence" value="ECO:0007669"/>
    <property type="project" value="TreeGrafter"/>
</dbReference>
<dbReference type="PANTHER" id="PTHR30474:SF2">
    <property type="entry name" value="PEPTIDOGLYCAN GLYCOSYLTRANSFERASE FTSW-RELATED"/>
    <property type="match status" value="1"/>
</dbReference>
<evidence type="ECO:0000256" key="8">
    <source>
        <dbReference type="ARBA" id="ARBA00022960"/>
    </source>
</evidence>
<evidence type="ECO:0000256" key="2">
    <source>
        <dbReference type="ARBA" id="ARBA00004752"/>
    </source>
</evidence>
<dbReference type="PROSITE" id="PS00428">
    <property type="entry name" value="FTSW_RODA_SPOVE"/>
    <property type="match status" value="1"/>
</dbReference>
<evidence type="ECO:0000313" key="18">
    <source>
        <dbReference type="Proteomes" id="UP000216101"/>
    </source>
</evidence>
<dbReference type="InterPro" id="IPR001182">
    <property type="entry name" value="FtsW/RodA"/>
</dbReference>
<organism evidence="17 18">
    <name type="scientific">Cellvibrio mixtus</name>
    <dbReference type="NCBI Taxonomy" id="39650"/>
    <lineage>
        <taxon>Bacteria</taxon>
        <taxon>Pseudomonadati</taxon>
        <taxon>Pseudomonadota</taxon>
        <taxon>Gammaproteobacteria</taxon>
        <taxon>Cellvibrionales</taxon>
        <taxon>Cellvibrionaceae</taxon>
        <taxon>Cellvibrio</taxon>
    </lineage>
</organism>
<dbReference type="UniPathway" id="UPA00219"/>
<keyword evidence="9 16" id="KW-0573">Peptidoglycan synthesis</keyword>
<dbReference type="Pfam" id="PF01098">
    <property type="entry name" value="FTSW_RODA_SPOVE"/>
    <property type="match status" value="1"/>
</dbReference>
<feature type="transmembrane region" description="Helical" evidence="16">
    <location>
        <begin position="87"/>
        <end position="104"/>
    </location>
</feature>
<evidence type="ECO:0000256" key="4">
    <source>
        <dbReference type="ARBA" id="ARBA00022618"/>
    </source>
</evidence>
<keyword evidence="5 16" id="KW-0328">Glycosyltransferase</keyword>
<feature type="transmembrane region" description="Helical" evidence="16">
    <location>
        <begin position="314"/>
        <end position="335"/>
    </location>
</feature>
<keyword evidence="13 16" id="KW-0961">Cell wall biogenesis/degradation</keyword>
<evidence type="ECO:0000256" key="14">
    <source>
        <dbReference type="ARBA" id="ARBA00038053"/>
    </source>
</evidence>
<evidence type="ECO:0000256" key="11">
    <source>
        <dbReference type="ARBA" id="ARBA00023136"/>
    </source>
</evidence>
<keyword evidence="8 16" id="KW-0133">Cell shape</keyword>
<evidence type="ECO:0000256" key="1">
    <source>
        <dbReference type="ARBA" id="ARBA00004651"/>
    </source>
</evidence>
<dbReference type="GO" id="GO:0071555">
    <property type="term" value="P:cell wall organization"/>
    <property type="evidence" value="ECO:0007669"/>
    <property type="project" value="UniProtKB-KW"/>
</dbReference>
<evidence type="ECO:0000256" key="3">
    <source>
        <dbReference type="ARBA" id="ARBA00022475"/>
    </source>
</evidence>
<keyword evidence="3 16" id="KW-1003">Cell membrane</keyword>
<comment type="catalytic activity">
    <reaction evidence="15 16">
        <text>[GlcNAc-(1-&gt;4)-Mur2Ac(oyl-L-Ala-gamma-D-Glu-L-Lys-D-Ala-D-Ala)](n)-di-trans,octa-cis-undecaprenyl diphosphate + beta-D-GlcNAc-(1-&gt;4)-Mur2Ac(oyl-L-Ala-gamma-D-Glu-L-Lys-D-Ala-D-Ala)-di-trans,octa-cis-undecaprenyl diphosphate = [GlcNAc-(1-&gt;4)-Mur2Ac(oyl-L-Ala-gamma-D-Glu-L-Lys-D-Ala-D-Ala)](n+1)-di-trans,octa-cis-undecaprenyl diphosphate + di-trans,octa-cis-undecaprenyl diphosphate + H(+)</text>
        <dbReference type="Rhea" id="RHEA:23708"/>
        <dbReference type="Rhea" id="RHEA-COMP:9602"/>
        <dbReference type="Rhea" id="RHEA-COMP:9603"/>
        <dbReference type="ChEBI" id="CHEBI:15378"/>
        <dbReference type="ChEBI" id="CHEBI:58405"/>
        <dbReference type="ChEBI" id="CHEBI:60033"/>
        <dbReference type="ChEBI" id="CHEBI:78435"/>
        <dbReference type="EC" id="2.4.99.28"/>
    </reaction>
</comment>
<dbReference type="GO" id="GO:0008360">
    <property type="term" value="P:regulation of cell shape"/>
    <property type="evidence" value="ECO:0007669"/>
    <property type="project" value="UniProtKB-KW"/>
</dbReference>
<dbReference type="PANTHER" id="PTHR30474">
    <property type="entry name" value="CELL CYCLE PROTEIN"/>
    <property type="match status" value="1"/>
</dbReference>
<dbReference type="GO" id="GO:0008955">
    <property type="term" value="F:peptidoglycan glycosyltransferase activity"/>
    <property type="evidence" value="ECO:0007669"/>
    <property type="project" value="UniProtKB-UniRule"/>
</dbReference>
<evidence type="ECO:0000256" key="15">
    <source>
        <dbReference type="ARBA" id="ARBA00049902"/>
    </source>
</evidence>
<evidence type="ECO:0000313" key="17">
    <source>
        <dbReference type="EMBL" id="OZY83925.1"/>
    </source>
</evidence>
<name>A0A266Q255_9GAMM</name>
<dbReference type="GO" id="GO:0009252">
    <property type="term" value="P:peptidoglycan biosynthetic process"/>
    <property type="evidence" value="ECO:0007669"/>
    <property type="project" value="UniProtKB-UniRule"/>
</dbReference>
<evidence type="ECO:0000256" key="9">
    <source>
        <dbReference type="ARBA" id="ARBA00022984"/>
    </source>
</evidence>
<gene>
    <name evidence="16" type="primary">ftsW</name>
    <name evidence="17" type="ORF">CBP51_19165</name>
</gene>
<feature type="transmembrane region" description="Helical" evidence="16">
    <location>
        <begin position="273"/>
        <end position="302"/>
    </location>
</feature>
<dbReference type="NCBIfam" id="TIGR02614">
    <property type="entry name" value="ftsW"/>
    <property type="match status" value="1"/>
</dbReference>
<comment type="pathway">
    <text evidence="2 16">Cell wall biogenesis; peptidoglycan biosynthesis.</text>
</comment>
<evidence type="ECO:0000256" key="7">
    <source>
        <dbReference type="ARBA" id="ARBA00022692"/>
    </source>
</evidence>
<dbReference type="eggNOG" id="COG0772">
    <property type="taxonomic scope" value="Bacteria"/>
</dbReference>
<keyword evidence="10 16" id="KW-1133">Transmembrane helix</keyword>